<dbReference type="InterPro" id="IPR023198">
    <property type="entry name" value="PGP-like_dom2"/>
</dbReference>
<dbReference type="PANTHER" id="PTHR43316">
    <property type="entry name" value="HYDROLASE, HALOACID DELAHOGENASE-RELATED"/>
    <property type="match status" value="1"/>
</dbReference>
<evidence type="ECO:0000313" key="2">
    <source>
        <dbReference type="EMBL" id="AJD40233.1"/>
    </source>
</evidence>
<proteinExistence type="predicted"/>
<evidence type="ECO:0000313" key="3">
    <source>
        <dbReference type="Proteomes" id="UP000031368"/>
    </source>
</evidence>
<protein>
    <submittedName>
        <fullName evidence="2">HAD superfamily hydrolase protein</fullName>
    </submittedName>
</protein>
<dbReference type="CDD" id="cd07515">
    <property type="entry name" value="HAD-like"/>
    <property type="match status" value="1"/>
</dbReference>
<gene>
    <name evidence="2" type="ORF">RGR602_CH00872</name>
</gene>
<organism evidence="2 3">
    <name type="scientific">Rhizobium gallicum bv. gallicum R602sp</name>
    <dbReference type="NCBI Taxonomy" id="1041138"/>
    <lineage>
        <taxon>Bacteria</taxon>
        <taxon>Pseudomonadati</taxon>
        <taxon>Pseudomonadota</taxon>
        <taxon>Alphaproteobacteria</taxon>
        <taxon>Hyphomicrobiales</taxon>
        <taxon>Rhizobiaceae</taxon>
        <taxon>Rhizobium/Agrobacterium group</taxon>
        <taxon>Rhizobium</taxon>
    </lineage>
</organism>
<dbReference type="Pfam" id="PF00702">
    <property type="entry name" value="Hydrolase"/>
    <property type="match status" value="1"/>
</dbReference>
<dbReference type="KEGG" id="rga:RGR602_CH00872"/>
<dbReference type="GO" id="GO:0016787">
    <property type="term" value="F:hydrolase activity"/>
    <property type="evidence" value="ECO:0007669"/>
    <property type="project" value="UniProtKB-KW"/>
</dbReference>
<dbReference type="HOGENOM" id="CLU_074041_0_0_5"/>
<dbReference type="RefSeq" id="WP_039846642.1">
    <property type="nucleotide sequence ID" value="NZ_CP006877.1"/>
</dbReference>
<accession>A0A0B4X0Z6</accession>
<dbReference type="Gene3D" id="3.40.50.1000">
    <property type="entry name" value="HAD superfamily/HAD-like"/>
    <property type="match status" value="1"/>
</dbReference>
<dbReference type="SUPFAM" id="SSF56784">
    <property type="entry name" value="HAD-like"/>
    <property type="match status" value="1"/>
</dbReference>
<dbReference type="Gene3D" id="1.10.150.240">
    <property type="entry name" value="Putative phosphatase, domain 2"/>
    <property type="match status" value="1"/>
</dbReference>
<dbReference type="EMBL" id="CP006877">
    <property type="protein sequence ID" value="AJD40233.1"/>
    <property type="molecule type" value="Genomic_DNA"/>
</dbReference>
<dbReference type="AlphaFoldDB" id="A0A0B4X0Z6"/>
<keyword evidence="3" id="KW-1185">Reference proteome</keyword>
<evidence type="ECO:0000256" key="1">
    <source>
        <dbReference type="ARBA" id="ARBA00022801"/>
    </source>
</evidence>
<dbReference type="InterPro" id="IPR023214">
    <property type="entry name" value="HAD_sf"/>
</dbReference>
<dbReference type="InterPro" id="IPR036412">
    <property type="entry name" value="HAD-like_sf"/>
</dbReference>
<dbReference type="InterPro" id="IPR051540">
    <property type="entry name" value="S-2-haloacid_dehalogenase"/>
</dbReference>
<dbReference type="PANTHER" id="PTHR43316:SF8">
    <property type="entry name" value="HAD FAMILY HYDROLASE"/>
    <property type="match status" value="1"/>
</dbReference>
<sequence>MSTHALTTIGFDADDTLWQNEQYYRLTEEHFRELLADFAEGPKISERLLEAEKRNLSHYGFGIKGFTLSMIETAIEITEGKVPTSVIAQILDTGRDLLSHPVETMPHVRETLEALSGNYLLVLITKGDLFDQERKLAQSGLGDFFDAVEIVSEKTAVTYRRVFSKVGDGPERAMMVGNSLKSDIVPAIAAGSYGVFVPHEMTWVLEHVDEPKDAPRFRKIAHLGELGSLLGALS</sequence>
<name>A0A0B4X0Z6_9HYPH</name>
<reference evidence="2 3" key="1">
    <citation type="submission" date="2013-11" db="EMBL/GenBank/DDBJ databases">
        <title>Complete genome sequence of Rhizobium gallicum bv. gallicum R602.</title>
        <authorList>
            <person name="Bustos P."/>
            <person name="Santamaria R.I."/>
            <person name="Lozano L."/>
            <person name="Acosta J.L."/>
            <person name="Ormeno-Orrillo E."/>
            <person name="Rogel M.A."/>
            <person name="Romero D."/>
            <person name="Cevallos M.A."/>
            <person name="Martinez-Romero E."/>
            <person name="Gonzalez V."/>
        </authorList>
    </citation>
    <scope>NUCLEOTIDE SEQUENCE [LARGE SCALE GENOMIC DNA]</scope>
    <source>
        <strain evidence="2 3">R602</strain>
    </source>
</reference>
<dbReference type="Proteomes" id="UP000031368">
    <property type="component" value="Chromosome"/>
</dbReference>
<keyword evidence="1 2" id="KW-0378">Hydrolase</keyword>